<evidence type="ECO:0000313" key="2">
    <source>
        <dbReference type="EMBL" id="WIX77583.1"/>
    </source>
</evidence>
<dbReference type="AlphaFoldDB" id="A0A9Y2IFG2"/>
<feature type="compositionally biased region" description="Polar residues" evidence="1">
    <location>
        <begin position="1"/>
        <end position="12"/>
    </location>
</feature>
<evidence type="ECO:0000256" key="1">
    <source>
        <dbReference type="SAM" id="MobiDB-lite"/>
    </source>
</evidence>
<protein>
    <submittedName>
        <fullName evidence="2">Uncharacterized protein</fullName>
    </submittedName>
</protein>
<dbReference type="Proteomes" id="UP001236014">
    <property type="component" value="Chromosome"/>
</dbReference>
<keyword evidence="3" id="KW-1185">Reference proteome</keyword>
<feature type="region of interest" description="Disordered" evidence="1">
    <location>
        <begin position="1"/>
        <end position="21"/>
    </location>
</feature>
<name>A0A9Y2IFG2_9PSEU</name>
<accession>A0A9Y2IFG2</accession>
<dbReference type="RefSeq" id="WP_285968323.1">
    <property type="nucleotide sequence ID" value="NZ_CP127294.1"/>
</dbReference>
<reference evidence="2 3" key="1">
    <citation type="submission" date="2023-06" db="EMBL/GenBank/DDBJ databases">
        <authorList>
            <person name="Oyuntsetseg B."/>
            <person name="Kim S.B."/>
        </authorList>
    </citation>
    <scope>NUCLEOTIDE SEQUENCE [LARGE SCALE GENOMIC DNA]</scope>
    <source>
        <strain evidence="2 3">2-15</strain>
    </source>
</reference>
<dbReference type="KEGG" id="acab:QRX50_40280"/>
<gene>
    <name evidence="2" type="ORF">QRX50_40280</name>
</gene>
<organism evidence="2 3">
    <name type="scientific">Amycolatopsis carbonis</name>
    <dbReference type="NCBI Taxonomy" id="715471"/>
    <lineage>
        <taxon>Bacteria</taxon>
        <taxon>Bacillati</taxon>
        <taxon>Actinomycetota</taxon>
        <taxon>Actinomycetes</taxon>
        <taxon>Pseudonocardiales</taxon>
        <taxon>Pseudonocardiaceae</taxon>
        <taxon>Amycolatopsis</taxon>
    </lineage>
</organism>
<dbReference type="EMBL" id="CP127294">
    <property type="protein sequence ID" value="WIX77583.1"/>
    <property type="molecule type" value="Genomic_DNA"/>
</dbReference>
<evidence type="ECO:0000313" key="3">
    <source>
        <dbReference type="Proteomes" id="UP001236014"/>
    </source>
</evidence>
<proteinExistence type="predicted"/>
<sequence length="40" mass="4236">MSTQPAKGQLQQLRHDEQQAGPAVARLLRAAAPAAERVLG</sequence>